<dbReference type="GO" id="GO:0030313">
    <property type="term" value="C:cell envelope"/>
    <property type="evidence" value="ECO:0007669"/>
    <property type="project" value="UniProtKB-SubCell"/>
</dbReference>
<dbReference type="PANTHER" id="PTHR31018:SF3">
    <property type="entry name" value="RECEPTOR PROTEIN-TYROSINE KINASE"/>
    <property type="match status" value="1"/>
</dbReference>
<dbReference type="AlphaFoldDB" id="A0A9X3EMK7"/>
<gene>
    <name evidence="5" type="ORF">OV079_10325</name>
</gene>
<comment type="caution">
    <text evidence="5">The sequence shown here is derived from an EMBL/GenBank/DDBJ whole genome shotgun (WGS) entry which is preliminary data.</text>
</comment>
<protein>
    <recommendedName>
        <fullName evidence="7">Receptor L-domain domain-containing protein</fullName>
    </recommendedName>
</protein>
<evidence type="ECO:0000256" key="3">
    <source>
        <dbReference type="ARBA" id="ARBA00023180"/>
    </source>
</evidence>
<keyword evidence="3" id="KW-0325">Glycoprotein</keyword>
<reference evidence="5" key="1">
    <citation type="submission" date="2022-11" db="EMBL/GenBank/DDBJ databases">
        <title>Minimal conservation of predation-associated metabolite biosynthetic gene clusters underscores biosynthetic potential of Myxococcota including descriptions for ten novel species: Archangium lansinium sp. nov., Myxococcus landrumus sp. nov., Nannocystis bai.</title>
        <authorList>
            <person name="Ahearne A."/>
            <person name="Stevens C."/>
            <person name="Phillips K."/>
        </authorList>
    </citation>
    <scope>NUCLEOTIDE SEQUENCE</scope>
    <source>
        <strain evidence="5">Na p29</strain>
    </source>
</reference>
<keyword evidence="2 4" id="KW-0732">Signal</keyword>
<dbReference type="EMBL" id="JAPNKE010000002">
    <property type="protein sequence ID" value="MCY1005955.1"/>
    <property type="molecule type" value="Genomic_DNA"/>
</dbReference>
<dbReference type="RefSeq" id="WP_267767897.1">
    <property type="nucleotide sequence ID" value="NZ_JAPNKE010000002.1"/>
</dbReference>
<evidence type="ECO:0000313" key="5">
    <source>
        <dbReference type="EMBL" id="MCY1005955.1"/>
    </source>
</evidence>
<evidence type="ECO:0000256" key="4">
    <source>
        <dbReference type="SAM" id="SignalP"/>
    </source>
</evidence>
<evidence type="ECO:0000256" key="1">
    <source>
        <dbReference type="ARBA" id="ARBA00004196"/>
    </source>
</evidence>
<feature type="chain" id="PRO_5040739410" description="Receptor L-domain domain-containing protein" evidence="4">
    <location>
        <begin position="29"/>
        <end position="582"/>
    </location>
</feature>
<comment type="subcellular location">
    <subcellularLocation>
        <location evidence="1">Cell envelope</location>
    </subcellularLocation>
</comment>
<evidence type="ECO:0000313" key="6">
    <source>
        <dbReference type="Proteomes" id="UP001150924"/>
    </source>
</evidence>
<sequence length="582" mass="58935">MTRAARSLVPARAAALLAGALAAAAALAPGCEPAFDCQAPVDGEALELSGEGAGATMDSFCSAYTLGVEVDALIVHGTRIQHLQLPCLCGVTQSIEITDNPDLVDLSGLGRVRAIGGGLVVARNPRLETLTGLPVDAALGVAVDESSIVIENNDALIDLAGLPDGGGELKGDLQIVGNARLASLSALPPKLTRVRGLRVAANPALDSLAGLPEGLTAIGDGGLVVADNHGLRDLVGLPPGLARIDGPLEIRANTALERLHGLPEALLIVGGRLEISSNPALRDLSGLPAGLQVAGLLEIRDDDGLVDLSGLPAGLQLGIDSETGDSLRVLDNDGLLDLAGLPADITALAGSARIVGNPALTDLSGLFGHLRKIGGSLEIGRNHGLVDLAGLPDDLQLGIDRLGLSLVVADNQGLGRLTGYPASLAALPGGLALVQNHALHDLTGLEQLRHVVGDLVLGRRRASDLDLPCTDPEAPGGNDGLTSLTGLSALERVDGTLAVACNQALVALDTFAALHTVEGSLILRENPALADITGLGGPDGVLTRVGGVFEIDCSPLLDLEAVVAVLDHVDAPVPALLDLACP</sequence>
<keyword evidence="6" id="KW-1185">Reference proteome</keyword>
<evidence type="ECO:0008006" key="7">
    <source>
        <dbReference type="Google" id="ProtNLM"/>
    </source>
</evidence>
<proteinExistence type="predicted"/>
<dbReference type="PANTHER" id="PTHR31018">
    <property type="entry name" value="SPORULATION-SPECIFIC PROTEIN-RELATED"/>
    <property type="match status" value="1"/>
</dbReference>
<organism evidence="5 6">
    <name type="scientific">Nannocystis pusilla</name>
    <dbReference type="NCBI Taxonomy" id="889268"/>
    <lineage>
        <taxon>Bacteria</taxon>
        <taxon>Pseudomonadati</taxon>
        <taxon>Myxococcota</taxon>
        <taxon>Polyangia</taxon>
        <taxon>Nannocystales</taxon>
        <taxon>Nannocystaceae</taxon>
        <taxon>Nannocystis</taxon>
    </lineage>
</organism>
<name>A0A9X3EMK7_9BACT</name>
<evidence type="ECO:0000256" key="2">
    <source>
        <dbReference type="ARBA" id="ARBA00022729"/>
    </source>
</evidence>
<dbReference type="InterPro" id="IPR051648">
    <property type="entry name" value="CWI-Assembly_Regulator"/>
</dbReference>
<feature type="signal peptide" evidence="4">
    <location>
        <begin position="1"/>
        <end position="28"/>
    </location>
</feature>
<accession>A0A9X3EMK7</accession>
<dbReference type="SUPFAM" id="SSF52058">
    <property type="entry name" value="L domain-like"/>
    <property type="match status" value="4"/>
</dbReference>
<dbReference type="Proteomes" id="UP001150924">
    <property type="component" value="Unassembled WGS sequence"/>
</dbReference>